<protein>
    <recommendedName>
        <fullName evidence="2">Heparinase II/III-like C-terminal domain-containing protein</fullName>
    </recommendedName>
</protein>
<feature type="domain" description="Heparinase II/III-like C-terminal" evidence="2">
    <location>
        <begin position="304"/>
        <end position="551"/>
    </location>
</feature>
<proteinExistence type="predicted"/>
<keyword evidence="4" id="KW-1185">Reference proteome</keyword>
<comment type="subcellular location">
    <subcellularLocation>
        <location evidence="1">Cell envelope</location>
    </subcellularLocation>
</comment>
<accession>A0A1B1AJ48</accession>
<dbReference type="GO" id="GO:0030313">
    <property type="term" value="C:cell envelope"/>
    <property type="evidence" value="ECO:0007669"/>
    <property type="project" value="UniProtKB-SubCell"/>
</dbReference>
<dbReference type="EMBL" id="CP013244">
    <property type="protein sequence ID" value="ANP46582.1"/>
    <property type="molecule type" value="Genomic_DNA"/>
</dbReference>
<dbReference type="STRING" id="1759059.ATE48_11975"/>
<dbReference type="AlphaFoldDB" id="A0A1B1AJ48"/>
<name>A0A1B1AJ48_9PROT</name>
<dbReference type="InterPro" id="IPR012480">
    <property type="entry name" value="Hepar_II_III_C"/>
</dbReference>
<evidence type="ECO:0000256" key="1">
    <source>
        <dbReference type="ARBA" id="ARBA00004196"/>
    </source>
</evidence>
<dbReference type="Gene3D" id="1.50.10.100">
    <property type="entry name" value="Chondroitin AC/alginate lyase"/>
    <property type="match status" value="1"/>
</dbReference>
<dbReference type="RefSeq" id="WP_066771819.1">
    <property type="nucleotide sequence ID" value="NZ_CP013244.1"/>
</dbReference>
<dbReference type="Proteomes" id="UP000092498">
    <property type="component" value="Chromosome"/>
</dbReference>
<dbReference type="GO" id="GO:0016829">
    <property type="term" value="F:lyase activity"/>
    <property type="evidence" value="ECO:0007669"/>
    <property type="project" value="InterPro"/>
</dbReference>
<evidence type="ECO:0000313" key="3">
    <source>
        <dbReference type="EMBL" id="ANP46582.1"/>
    </source>
</evidence>
<organism evidence="3 4">
    <name type="scientific">Candidatus Viadribacter manganicus</name>
    <dbReference type="NCBI Taxonomy" id="1759059"/>
    <lineage>
        <taxon>Bacteria</taxon>
        <taxon>Pseudomonadati</taxon>
        <taxon>Pseudomonadota</taxon>
        <taxon>Alphaproteobacteria</taxon>
        <taxon>Hyphomonadales</taxon>
        <taxon>Hyphomonadaceae</taxon>
        <taxon>Candidatus Viadribacter</taxon>
    </lineage>
</organism>
<gene>
    <name evidence="3" type="ORF">ATE48_11975</name>
</gene>
<dbReference type="Gene3D" id="2.70.98.70">
    <property type="match status" value="1"/>
</dbReference>
<evidence type="ECO:0000259" key="2">
    <source>
        <dbReference type="Pfam" id="PF07940"/>
    </source>
</evidence>
<dbReference type="KEGG" id="cbot:ATE48_11975"/>
<dbReference type="InterPro" id="IPR008929">
    <property type="entry name" value="Chondroitin_lyas"/>
</dbReference>
<sequence>MNAPVSPTNRQTRPVAANDHWRANPFHRMRLGDAAPDRIARWGNDPRVGDTERGREIGRGVWRIGAERLQGEHLFPWLPSHPSRHFTARLHSFSWLVDLAAVGPSAHSFIAQLIDAWVKEHGEWDDLAWDPEITAERLFAWLCWGRPAFEQGAPEQRASLLRSSARQARLLLMAQSELSERHLGSIKAGAALVLAGAADFPEGERFAEQGEEMLIEACAKQFYPDGGHLSRSPEALAEALCDLTTARDALSDPPQILSDTLPKLANMLRMCRLGDGGLGCFQGGSESSPATIDAVLARVGGDVRPFQFANHTGFQRLDVGTMRALFDVGTAPPLNYADRAHASALAFELSSETERLIVNIGATRELSPAARMAARATNAHSTLVLADALSANLDERRGGARLSGPQLDEVRRSSDESGITVQGRHDGYKEKFGLWHRRYIFVDHDGKNLRGIDELIRPMRLKSPNPKKDIPYVLRFHLHPSVRVRLAEHQTALLETPGGQRWRLRTDAPNIAIEPSIYWGGKSPRESHQITLSGEADPMGHGLSPPNRIRWALARN</sequence>
<dbReference type="InParanoid" id="A0A1B1AJ48"/>
<evidence type="ECO:0000313" key="4">
    <source>
        <dbReference type="Proteomes" id="UP000092498"/>
    </source>
</evidence>
<dbReference type="Pfam" id="PF07940">
    <property type="entry name" value="Hepar_II_III_C"/>
    <property type="match status" value="1"/>
</dbReference>
<dbReference type="OrthoDB" id="9787373at2"/>
<reference evidence="3 4" key="1">
    <citation type="submission" date="2015-11" db="EMBL/GenBank/DDBJ databases">
        <title>Whole-Genome Sequence of Candidatus Oderbacter manganicum from the National Park Lower Oder Valley, Germany.</title>
        <authorList>
            <person name="Braun B."/>
            <person name="Liere K."/>
            <person name="Szewzyk U."/>
        </authorList>
    </citation>
    <scope>NUCLEOTIDE SEQUENCE [LARGE SCALE GENOMIC DNA]</scope>
    <source>
        <strain evidence="3 4">OTSz_A_272</strain>
    </source>
</reference>